<evidence type="ECO:0000256" key="1">
    <source>
        <dbReference type="ARBA" id="ARBA00023002"/>
    </source>
</evidence>
<evidence type="ECO:0000313" key="5">
    <source>
        <dbReference type="Proteomes" id="UP001501265"/>
    </source>
</evidence>
<keyword evidence="5" id="KW-1185">Reference proteome</keyword>
<reference evidence="5" key="1">
    <citation type="journal article" date="2019" name="Int. J. Syst. Evol. Microbiol.">
        <title>The Global Catalogue of Microorganisms (GCM) 10K type strain sequencing project: providing services to taxonomists for standard genome sequencing and annotation.</title>
        <authorList>
            <consortium name="The Broad Institute Genomics Platform"/>
            <consortium name="The Broad Institute Genome Sequencing Center for Infectious Disease"/>
            <person name="Wu L."/>
            <person name="Ma J."/>
        </authorList>
    </citation>
    <scope>NUCLEOTIDE SEQUENCE [LARGE SCALE GENOMIC DNA]</scope>
    <source>
        <strain evidence="5">JCM 18081</strain>
    </source>
</reference>
<evidence type="ECO:0000313" key="4">
    <source>
        <dbReference type="EMBL" id="GAA4803833.1"/>
    </source>
</evidence>
<gene>
    <name evidence="4" type="ORF">GCM10023220_36460</name>
</gene>
<dbReference type="PRINTS" id="PR00420">
    <property type="entry name" value="RNGMNOXGNASE"/>
</dbReference>
<accession>A0ABP9C460</accession>
<dbReference type="PANTHER" id="PTHR43476:SF5">
    <property type="entry name" value="FAD-DEPENDENT MONOOXYGENASE"/>
    <property type="match status" value="1"/>
</dbReference>
<protein>
    <submittedName>
        <fullName evidence="4">4-hydroxybenzoate 3-monooxygenase</fullName>
    </submittedName>
</protein>
<dbReference type="InterPro" id="IPR036188">
    <property type="entry name" value="FAD/NAD-bd_sf"/>
</dbReference>
<dbReference type="Gene3D" id="3.50.50.60">
    <property type="entry name" value="FAD/NAD(P)-binding domain"/>
    <property type="match status" value="1"/>
</dbReference>
<feature type="domain" description="FAD-binding" evidence="3">
    <location>
        <begin position="3"/>
        <end position="329"/>
    </location>
</feature>
<dbReference type="Proteomes" id="UP001501265">
    <property type="component" value="Unassembled WGS sequence"/>
</dbReference>
<dbReference type="Pfam" id="PF01494">
    <property type="entry name" value="FAD_binding_3"/>
    <property type="match status" value="1"/>
</dbReference>
<dbReference type="SUPFAM" id="SSF51905">
    <property type="entry name" value="FAD/NAD(P)-binding domain"/>
    <property type="match status" value="1"/>
</dbReference>
<dbReference type="InterPro" id="IPR002938">
    <property type="entry name" value="FAD-bd"/>
</dbReference>
<dbReference type="Gene3D" id="3.30.9.10">
    <property type="entry name" value="D-Amino Acid Oxidase, subunit A, domain 2"/>
    <property type="match status" value="1"/>
</dbReference>
<keyword evidence="1" id="KW-0560">Oxidoreductase</keyword>
<comment type="caution">
    <text evidence="4">The sequence shown here is derived from an EMBL/GenBank/DDBJ whole genome shotgun (WGS) entry which is preliminary data.</text>
</comment>
<dbReference type="SUPFAM" id="SSF54373">
    <property type="entry name" value="FAD-linked reductases, C-terminal domain"/>
    <property type="match status" value="1"/>
</dbReference>
<feature type="region of interest" description="Disordered" evidence="2">
    <location>
        <begin position="377"/>
        <end position="415"/>
    </location>
</feature>
<proteinExistence type="predicted"/>
<dbReference type="EMBL" id="BAABIG010000033">
    <property type="protein sequence ID" value="GAA4803833.1"/>
    <property type="molecule type" value="Genomic_DNA"/>
</dbReference>
<dbReference type="PANTHER" id="PTHR43476">
    <property type="entry name" value="3-(3-HYDROXY-PHENYL)PROPIONATE/3-HYDROXYCINNAMIC ACID HYDROXYLASE"/>
    <property type="match status" value="1"/>
</dbReference>
<name>A0ABP9C460_9ACTN</name>
<dbReference type="InterPro" id="IPR050631">
    <property type="entry name" value="PheA/TfdB_FAD_monoxygenase"/>
</dbReference>
<evidence type="ECO:0000259" key="3">
    <source>
        <dbReference type="Pfam" id="PF01494"/>
    </source>
</evidence>
<sequence length="415" mass="44350">MGIVGAGPAGLVAASVLHDAGVAVCVVERDTRERVEARARAGLVEHRVADYLRRQGLDGGLSAGGVRHGWCEVVSLGQRLRVDYARGSGGFAHRVYPQQSLVRDLIGRLVDRGCPVLFAVAARALAEVGTRPRVLCDGLEVVCDYVLCCDGPQTLADTVLPAHLADAFRYPYDWLTALVRVDRAVEAVVYGVHGDGFAGLMPRTAHVARLYLQVPPGEDTGRGEAGAIRERFARRTAAAASGLPARGEVLETGVLRMRGMVRRRMRRGRVLVAGDAAHVLTPSGAKGLNLAVADAADAARSLLAGCRDRDDTLLRGYSRRRVTEAWQVQGFSDQLLNLLHLPDCHETERPFQLRLRHDRLALLTGTGPQATAFAHWYAGSGRPPDPRGPLAPDDGTPGDTEEAGEAGEAGDPASP</sequence>
<evidence type="ECO:0000256" key="2">
    <source>
        <dbReference type="SAM" id="MobiDB-lite"/>
    </source>
</evidence>
<organism evidence="4 5">
    <name type="scientific">Streptomyces ziwulingensis</name>
    <dbReference type="NCBI Taxonomy" id="1045501"/>
    <lineage>
        <taxon>Bacteria</taxon>
        <taxon>Bacillati</taxon>
        <taxon>Actinomycetota</taxon>
        <taxon>Actinomycetes</taxon>
        <taxon>Kitasatosporales</taxon>
        <taxon>Streptomycetaceae</taxon>
        <taxon>Streptomyces</taxon>
    </lineage>
</organism>